<sequence>MDIKLCNLEAINELPIEKTMLNQNQLRRLEAIERWLKEIRDSKEFMQLEYSPDVMLSDAIQAVGELLDEHQIYDYKSSNFTDNQWLKYLEQKPVMNIRRVNIRLT</sequence>
<accession>A0ABR8BMS9</accession>
<dbReference type="EMBL" id="JACJQL010000085">
    <property type="protein sequence ID" value="MBD2255261.1"/>
    <property type="molecule type" value="Genomic_DNA"/>
</dbReference>
<dbReference type="Proteomes" id="UP000621307">
    <property type="component" value="Unassembled WGS sequence"/>
</dbReference>
<evidence type="ECO:0000313" key="2">
    <source>
        <dbReference type="Proteomes" id="UP000621307"/>
    </source>
</evidence>
<keyword evidence="2" id="KW-1185">Reference proteome</keyword>
<gene>
    <name evidence="1" type="ORF">H6G14_29015</name>
</gene>
<comment type="caution">
    <text evidence="1">The sequence shown here is derived from an EMBL/GenBank/DDBJ whole genome shotgun (WGS) entry which is preliminary data.</text>
</comment>
<organism evidence="1 2">
    <name type="scientific">Nostoc parmelioides FACHB-3921</name>
    <dbReference type="NCBI Taxonomy" id="2692909"/>
    <lineage>
        <taxon>Bacteria</taxon>
        <taxon>Bacillati</taxon>
        <taxon>Cyanobacteriota</taxon>
        <taxon>Cyanophyceae</taxon>
        <taxon>Nostocales</taxon>
        <taxon>Nostocaceae</taxon>
        <taxon>Nostoc</taxon>
    </lineage>
</organism>
<dbReference type="RefSeq" id="WP_190572023.1">
    <property type="nucleotide sequence ID" value="NZ_JACJQL010000085.1"/>
</dbReference>
<protein>
    <submittedName>
        <fullName evidence="1">Uncharacterized protein</fullName>
    </submittedName>
</protein>
<name>A0ABR8BMS9_9NOSO</name>
<evidence type="ECO:0000313" key="1">
    <source>
        <dbReference type="EMBL" id="MBD2255261.1"/>
    </source>
</evidence>
<reference evidence="1 2" key="1">
    <citation type="journal article" date="2020" name="ISME J.">
        <title>Comparative genomics reveals insights into cyanobacterial evolution and habitat adaptation.</title>
        <authorList>
            <person name="Chen M.Y."/>
            <person name="Teng W.K."/>
            <person name="Zhao L."/>
            <person name="Hu C.X."/>
            <person name="Zhou Y.K."/>
            <person name="Han B.P."/>
            <person name="Song L.R."/>
            <person name="Shu W.S."/>
        </authorList>
    </citation>
    <scope>NUCLEOTIDE SEQUENCE [LARGE SCALE GENOMIC DNA]</scope>
    <source>
        <strain evidence="1 2">FACHB-3921</strain>
    </source>
</reference>
<proteinExistence type="predicted"/>